<name>A0ABX2P861_9PROT</name>
<evidence type="ECO:0000313" key="2">
    <source>
        <dbReference type="EMBL" id="NVN48146.1"/>
    </source>
</evidence>
<dbReference type="EMBL" id="JABXXV010000010">
    <property type="protein sequence ID" value="NVN48146.1"/>
    <property type="molecule type" value="Genomic_DNA"/>
</dbReference>
<reference evidence="2 3" key="1">
    <citation type="submission" date="2020-06" db="EMBL/GenBank/DDBJ databases">
        <title>Synonyms of Asaia species.</title>
        <authorList>
            <person name="Sombolestani A."/>
        </authorList>
    </citation>
    <scope>NUCLEOTIDE SEQUENCE [LARGE SCALE GENOMIC DNA]</scope>
    <source>
        <strain evidence="2 3">LMG 27047</strain>
    </source>
</reference>
<evidence type="ECO:0000256" key="1">
    <source>
        <dbReference type="SAM" id="Coils"/>
    </source>
</evidence>
<evidence type="ECO:0000313" key="3">
    <source>
        <dbReference type="Proteomes" id="UP001516351"/>
    </source>
</evidence>
<dbReference type="Proteomes" id="UP001516351">
    <property type="component" value="Unassembled WGS sequence"/>
</dbReference>
<evidence type="ECO:0008006" key="4">
    <source>
        <dbReference type="Google" id="ProtNLM"/>
    </source>
</evidence>
<sequence length="110" mass="12537">MSMTMLEYGHLGDINRGIQRLTRTVQAQGSGATVPVETYNQLFASYEQARAQTAVAEKKAEHWENEARKMERNNSQWVEYAEEQEARALSAESELRRLRARCESSIEAAD</sequence>
<proteinExistence type="predicted"/>
<accession>A0ABX2P861</accession>
<protein>
    <recommendedName>
        <fullName evidence="4">Flagellar FliJ protein</fullName>
    </recommendedName>
</protein>
<feature type="coiled-coil region" evidence="1">
    <location>
        <begin position="46"/>
        <end position="101"/>
    </location>
</feature>
<keyword evidence="3" id="KW-1185">Reference proteome</keyword>
<gene>
    <name evidence="2" type="ORF">HW542_15205</name>
</gene>
<comment type="caution">
    <text evidence="2">The sequence shown here is derived from an EMBL/GenBank/DDBJ whole genome shotgun (WGS) entry which is preliminary data.</text>
</comment>
<keyword evidence="1" id="KW-0175">Coiled coil</keyword>
<dbReference type="RefSeq" id="WP_267312092.1">
    <property type="nucleotide sequence ID" value="NZ_JABXXU010000010.1"/>
</dbReference>
<organism evidence="2 3">
    <name type="scientific">Asaia spathodeae</name>
    <dbReference type="NCBI Taxonomy" id="657016"/>
    <lineage>
        <taxon>Bacteria</taxon>
        <taxon>Pseudomonadati</taxon>
        <taxon>Pseudomonadota</taxon>
        <taxon>Alphaproteobacteria</taxon>
        <taxon>Acetobacterales</taxon>
        <taxon>Acetobacteraceae</taxon>
        <taxon>Asaia</taxon>
    </lineage>
</organism>